<evidence type="ECO:0000256" key="3">
    <source>
        <dbReference type="ARBA" id="ARBA00022723"/>
    </source>
</evidence>
<dbReference type="InterPro" id="IPR036163">
    <property type="entry name" value="HMA_dom_sf"/>
</dbReference>
<sequence length="212" mass="23996">MSTNDSFQILHIKTCALKVNIHCEGCKDKVKKILKKIEGVYSVDIDSEQQKVNVSGNVDSNILINKLVKSGKYAELWSSSEQEISTVMNGGNYQNPIQNRTMSLNAPKSQPLLTPAYPRNLQDEMSFARYFKQSMDTENHARMGWDDISLIGENAPGFIDLEGSQLGQSFNGGLQTYHDHQLRMPMYQQRYPSPMMMNMHGTMGNAMVYDNM</sequence>
<evidence type="ECO:0000259" key="6">
    <source>
        <dbReference type="PROSITE" id="PS50846"/>
    </source>
</evidence>
<dbReference type="GO" id="GO:0016020">
    <property type="term" value="C:membrane"/>
    <property type="evidence" value="ECO:0007669"/>
    <property type="project" value="UniProtKB-SubCell"/>
</dbReference>
<evidence type="ECO:0000256" key="5">
    <source>
        <dbReference type="ARBA" id="ARBA00024045"/>
    </source>
</evidence>
<accession>A0AAP0CHD4</accession>
<dbReference type="AlphaFoldDB" id="A0AAP0CHD4"/>
<dbReference type="GO" id="GO:0046872">
    <property type="term" value="F:metal ion binding"/>
    <property type="evidence" value="ECO:0007669"/>
    <property type="project" value="UniProtKB-KW"/>
</dbReference>
<comment type="subcellular location">
    <subcellularLocation>
        <location evidence="1">Membrane</location>
        <topology evidence="1">Peripheral membrane protein</topology>
    </subcellularLocation>
</comment>
<keyword evidence="2" id="KW-0488">Methylation</keyword>
<protein>
    <recommendedName>
        <fullName evidence="6">HMA domain-containing protein</fullName>
    </recommendedName>
</protein>
<name>A0AAP0CHD4_9ASTR</name>
<feature type="domain" description="HMA" evidence="6">
    <location>
        <begin position="12"/>
        <end position="79"/>
    </location>
</feature>
<dbReference type="PROSITE" id="PS50846">
    <property type="entry name" value="HMA_2"/>
    <property type="match status" value="1"/>
</dbReference>
<dbReference type="EMBL" id="JBCNJP010000025">
    <property type="protein sequence ID" value="KAK9054197.1"/>
    <property type="molecule type" value="Genomic_DNA"/>
</dbReference>
<keyword evidence="4" id="KW-0636">Prenylation</keyword>
<dbReference type="CDD" id="cd00371">
    <property type="entry name" value="HMA"/>
    <property type="match status" value="1"/>
</dbReference>
<evidence type="ECO:0000313" key="7">
    <source>
        <dbReference type="EMBL" id="KAK9054197.1"/>
    </source>
</evidence>
<evidence type="ECO:0000256" key="4">
    <source>
        <dbReference type="ARBA" id="ARBA00023289"/>
    </source>
</evidence>
<dbReference type="PANTHER" id="PTHR45868:SF74">
    <property type="entry name" value="HEAVY METAL-ASSOCIATED ISOPRENYLATED PLANT PROTEIN 33"/>
    <property type="match status" value="1"/>
</dbReference>
<dbReference type="SUPFAM" id="SSF55008">
    <property type="entry name" value="HMA, heavy metal-associated domain"/>
    <property type="match status" value="1"/>
</dbReference>
<gene>
    <name evidence="7" type="ORF">SSX86_025275</name>
</gene>
<keyword evidence="4" id="KW-0449">Lipoprotein</keyword>
<organism evidence="7 8">
    <name type="scientific">Deinandra increscens subsp. villosa</name>
    <dbReference type="NCBI Taxonomy" id="3103831"/>
    <lineage>
        <taxon>Eukaryota</taxon>
        <taxon>Viridiplantae</taxon>
        <taxon>Streptophyta</taxon>
        <taxon>Embryophyta</taxon>
        <taxon>Tracheophyta</taxon>
        <taxon>Spermatophyta</taxon>
        <taxon>Magnoliopsida</taxon>
        <taxon>eudicotyledons</taxon>
        <taxon>Gunneridae</taxon>
        <taxon>Pentapetalae</taxon>
        <taxon>asterids</taxon>
        <taxon>campanulids</taxon>
        <taxon>Asterales</taxon>
        <taxon>Asteraceae</taxon>
        <taxon>Asteroideae</taxon>
        <taxon>Heliantheae alliance</taxon>
        <taxon>Madieae</taxon>
        <taxon>Madiinae</taxon>
        <taxon>Deinandra</taxon>
    </lineage>
</organism>
<dbReference type="Proteomes" id="UP001408789">
    <property type="component" value="Unassembled WGS sequence"/>
</dbReference>
<dbReference type="GO" id="GO:0009626">
    <property type="term" value="P:plant-type hypersensitive response"/>
    <property type="evidence" value="ECO:0007669"/>
    <property type="project" value="UniProtKB-KW"/>
</dbReference>
<comment type="caution">
    <text evidence="7">The sequence shown here is derived from an EMBL/GenBank/DDBJ whole genome shotgun (WGS) entry which is preliminary data.</text>
</comment>
<dbReference type="Gene3D" id="3.30.70.100">
    <property type="match status" value="1"/>
</dbReference>
<dbReference type="Pfam" id="PF00403">
    <property type="entry name" value="HMA"/>
    <property type="match status" value="1"/>
</dbReference>
<evidence type="ECO:0000256" key="2">
    <source>
        <dbReference type="ARBA" id="ARBA00022481"/>
    </source>
</evidence>
<dbReference type="PANTHER" id="PTHR45868">
    <property type="entry name" value="HEAVY METAL-ASSOCIATED ISOPRENYLATED PLANT PROTEIN 33-RELATED"/>
    <property type="match status" value="1"/>
</dbReference>
<dbReference type="FunFam" id="3.30.70.100:FF:000008">
    <property type="entry name" value="Copper transport protein ATOX1"/>
    <property type="match status" value="1"/>
</dbReference>
<comment type="similarity">
    <text evidence="5">Belongs to the HIPP family.</text>
</comment>
<keyword evidence="8" id="KW-1185">Reference proteome</keyword>
<dbReference type="InterPro" id="IPR006121">
    <property type="entry name" value="HMA_dom"/>
</dbReference>
<proteinExistence type="inferred from homology"/>
<evidence type="ECO:0000256" key="1">
    <source>
        <dbReference type="ARBA" id="ARBA00004170"/>
    </source>
</evidence>
<reference evidence="7 8" key="1">
    <citation type="submission" date="2024-04" db="EMBL/GenBank/DDBJ databases">
        <title>The reference genome of an endangered Asteraceae, Deinandra increscens subsp. villosa, native to the Central Coast of California.</title>
        <authorList>
            <person name="Guilliams M."/>
            <person name="Hasenstab-Lehman K."/>
            <person name="Meyer R."/>
            <person name="Mcevoy S."/>
        </authorList>
    </citation>
    <scope>NUCLEOTIDE SEQUENCE [LARGE SCALE GENOMIC DNA]</scope>
    <source>
        <tissue evidence="7">Leaf</tissue>
    </source>
</reference>
<evidence type="ECO:0000313" key="8">
    <source>
        <dbReference type="Proteomes" id="UP001408789"/>
    </source>
</evidence>
<keyword evidence="3" id="KW-0479">Metal-binding</keyword>